<dbReference type="EMBL" id="CP091430">
    <property type="protein sequence ID" value="UVI32930.1"/>
    <property type="molecule type" value="Genomic_DNA"/>
</dbReference>
<keyword evidence="2" id="KW-0238">DNA-binding</keyword>
<dbReference type="RefSeq" id="WP_258388981.1">
    <property type="nucleotide sequence ID" value="NZ_CP091430.1"/>
</dbReference>
<reference evidence="5" key="1">
    <citation type="submission" date="2022-01" db="EMBL/GenBank/DDBJ databases">
        <title>Paenibacillus spongiae sp. nov., isolated from marine sponge.</title>
        <authorList>
            <person name="Li Z."/>
            <person name="Zhang M."/>
        </authorList>
    </citation>
    <scope>NUCLEOTIDE SEQUENCE</scope>
    <source>
        <strain evidence="5">PHS-Z3</strain>
    </source>
</reference>
<dbReference type="PRINTS" id="PR00032">
    <property type="entry name" value="HTHARAC"/>
</dbReference>
<dbReference type="InterPro" id="IPR018060">
    <property type="entry name" value="HTH_AraC"/>
</dbReference>
<gene>
    <name evidence="5" type="ORF">L1F29_14310</name>
</gene>
<dbReference type="Proteomes" id="UP001057877">
    <property type="component" value="Chromosome"/>
</dbReference>
<dbReference type="Gene3D" id="2.60.120.10">
    <property type="entry name" value="Jelly Rolls"/>
    <property type="match status" value="1"/>
</dbReference>
<dbReference type="SMART" id="SM00342">
    <property type="entry name" value="HTH_ARAC"/>
    <property type="match status" value="1"/>
</dbReference>
<dbReference type="InterPro" id="IPR020449">
    <property type="entry name" value="Tscrpt_reg_AraC-type_HTH"/>
</dbReference>
<organism evidence="5 6">
    <name type="scientific">Paenibacillus spongiae</name>
    <dbReference type="NCBI Taxonomy" id="2909671"/>
    <lineage>
        <taxon>Bacteria</taxon>
        <taxon>Bacillati</taxon>
        <taxon>Bacillota</taxon>
        <taxon>Bacilli</taxon>
        <taxon>Bacillales</taxon>
        <taxon>Paenibacillaceae</taxon>
        <taxon>Paenibacillus</taxon>
    </lineage>
</organism>
<dbReference type="PANTHER" id="PTHR43280">
    <property type="entry name" value="ARAC-FAMILY TRANSCRIPTIONAL REGULATOR"/>
    <property type="match status" value="1"/>
</dbReference>
<evidence type="ECO:0000313" key="6">
    <source>
        <dbReference type="Proteomes" id="UP001057877"/>
    </source>
</evidence>
<dbReference type="InterPro" id="IPR014710">
    <property type="entry name" value="RmlC-like_jellyroll"/>
</dbReference>
<dbReference type="Pfam" id="PF12833">
    <property type="entry name" value="HTH_18"/>
    <property type="match status" value="1"/>
</dbReference>
<evidence type="ECO:0000313" key="5">
    <source>
        <dbReference type="EMBL" id="UVI32930.1"/>
    </source>
</evidence>
<evidence type="ECO:0000259" key="4">
    <source>
        <dbReference type="PROSITE" id="PS01124"/>
    </source>
</evidence>
<evidence type="ECO:0000256" key="3">
    <source>
        <dbReference type="ARBA" id="ARBA00023163"/>
    </source>
</evidence>
<dbReference type="PANTHER" id="PTHR43280:SF2">
    <property type="entry name" value="HTH-TYPE TRANSCRIPTIONAL REGULATOR EXSA"/>
    <property type="match status" value="1"/>
</dbReference>
<dbReference type="SUPFAM" id="SSF51182">
    <property type="entry name" value="RmlC-like cupins"/>
    <property type="match status" value="1"/>
</dbReference>
<name>A0ABY5SHI8_9BACL</name>
<evidence type="ECO:0000256" key="1">
    <source>
        <dbReference type="ARBA" id="ARBA00023015"/>
    </source>
</evidence>
<dbReference type="SUPFAM" id="SSF46689">
    <property type="entry name" value="Homeodomain-like"/>
    <property type="match status" value="2"/>
</dbReference>
<keyword evidence="6" id="KW-1185">Reference proteome</keyword>
<proteinExistence type="predicted"/>
<dbReference type="Gene3D" id="1.10.10.60">
    <property type="entry name" value="Homeodomain-like"/>
    <property type="match status" value="2"/>
</dbReference>
<protein>
    <submittedName>
        <fullName evidence="5">AraC family transcriptional regulator</fullName>
    </submittedName>
</protein>
<dbReference type="PROSITE" id="PS01124">
    <property type="entry name" value="HTH_ARAC_FAMILY_2"/>
    <property type="match status" value="1"/>
</dbReference>
<evidence type="ECO:0000256" key="2">
    <source>
        <dbReference type="ARBA" id="ARBA00023125"/>
    </source>
</evidence>
<dbReference type="InterPro" id="IPR009057">
    <property type="entry name" value="Homeodomain-like_sf"/>
</dbReference>
<keyword evidence="3" id="KW-0804">Transcription</keyword>
<dbReference type="InterPro" id="IPR011051">
    <property type="entry name" value="RmlC_Cupin_sf"/>
</dbReference>
<feature type="domain" description="HTH araC/xylS-type" evidence="4">
    <location>
        <begin position="198"/>
        <end position="296"/>
    </location>
</feature>
<keyword evidence="1" id="KW-0805">Transcription regulation</keyword>
<accession>A0ABY5SHI8</accession>
<sequence length="311" mass="36736">MLQMEMSNRSSLDQLHINLRWMKEWKRNSSERLAEGPLPYNTFWLTLSGSATMQFDKEVYEINKYSIIALHAQTFHRWISIGDKEPFHYLSLACEARVGSFDLLRMYRFPCHATLDDPASFEQLVALWYELSNEFYRLLSNFNGKDVNQADPLFVFNTSQTIQYLKIRSLGNLWIHQLFELLRQQLPESPVTYDIRVYEICDYIKEHLRERTTLEELAARASLSKEHLRFLFQKELGLSPMKYVTSIRLQKARELLLMTSNPMKDIAQRIGYDDQHHFTRAFHRAEGMSPSEYRKKYKGSIEFPPEMHGGS</sequence>